<reference evidence="3 5" key="3">
    <citation type="submission" date="2018-06" db="EMBL/GenBank/DDBJ databases">
        <authorList>
            <consortium name="Pathogen Informatics"/>
            <person name="Doyle S."/>
        </authorList>
    </citation>
    <scope>NUCLEOTIDE SEQUENCE [LARGE SCALE GENOMIC DNA]</scope>
    <source>
        <strain evidence="3 5">NCTC11327</strain>
    </source>
</reference>
<reference evidence="2" key="2">
    <citation type="submission" date="2018-01" db="EMBL/GenBank/DDBJ databases">
        <title>FDA dAtabase for Regulatory Grade micrObial Sequences (FDA-ARGOS): Supporting development and validation of Infectious Disease Dx tests.</title>
        <authorList>
            <person name="Hoffmann M."/>
            <person name="Allard M."/>
            <person name="Evans P."/>
            <person name="Brown E."/>
            <person name="Tallon L."/>
            <person name="Sadzewicz L."/>
            <person name="Sengamalay N."/>
            <person name="Ott S."/>
            <person name="Godinez A."/>
            <person name="Nagaraj S."/>
            <person name="Vyas G."/>
            <person name="Aluvathingal J."/>
            <person name="Nadendla S."/>
            <person name="Geyer C."/>
            <person name="Sichtig H."/>
        </authorList>
    </citation>
    <scope>NUCLEOTIDE SEQUENCE</scope>
    <source>
        <strain evidence="2">ATCC 33809</strain>
    </source>
</reference>
<dbReference type="KEGG" id="vfl:AL536_07115"/>
<dbReference type="RefSeq" id="WP_020329651.1">
    <property type="nucleotide sequence ID" value="NZ_CABLBX010000005.1"/>
</dbReference>
<dbReference type="Gene3D" id="3.90.420.10">
    <property type="entry name" value="Oxidoreductase, molybdopterin-binding domain"/>
    <property type="match status" value="1"/>
</dbReference>
<feature type="signal peptide" evidence="1">
    <location>
        <begin position="1"/>
        <end position="19"/>
    </location>
</feature>
<proteinExistence type="predicted"/>
<evidence type="ECO:0000256" key="1">
    <source>
        <dbReference type="SAM" id="SignalP"/>
    </source>
</evidence>
<gene>
    <name evidence="2" type="ORF">AL536_07115</name>
    <name evidence="3" type="ORF">NCTC11327_03452</name>
</gene>
<dbReference type="Proteomes" id="UP000254626">
    <property type="component" value="Unassembled WGS sequence"/>
</dbReference>
<dbReference type="InterPro" id="IPR036374">
    <property type="entry name" value="OxRdtase_Mopterin-bd_sf"/>
</dbReference>
<dbReference type="EMBL" id="CP014034">
    <property type="protein sequence ID" value="AMF93212.1"/>
    <property type="molecule type" value="Genomic_DNA"/>
</dbReference>
<keyword evidence="1" id="KW-0732">Signal</keyword>
<name>A0AAX2LT91_VIBFL</name>
<organism evidence="3 5">
    <name type="scientific">Vibrio fluvialis</name>
    <dbReference type="NCBI Taxonomy" id="676"/>
    <lineage>
        <taxon>Bacteria</taxon>
        <taxon>Pseudomonadati</taxon>
        <taxon>Pseudomonadota</taxon>
        <taxon>Gammaproteobacteria</taxon>
        <taxon>Vibrionales</taxon>
        <taxon>Vibrionaceae</taxon>
        <taxon>Vibrio</taxon>
    </lineage>
</organism>
<keyword evidence="4" id="KW-1185">Reference proteome</keyword>
<protein>
    <submittedName>
        <fullName evidence="2">Oxidoreductase</fullName>
    </submittedName>
    <submittedName>
        <fullName evidence="3">Sulfite-dehydrogenase</fullName>
    </submittedName>
</protein>
<dbReference type="EMBL" id="UHIP01000002">
    <property type="protein sequence ID" value="SUQ26591.1"/>
    <property type="molecule type" value="Genomic_DNA"/>
</dbReference>
<feature type="chain" id="PRO_5043713124" evidence="1">
    <location>
        <begin position="20"/>
        <end position="155"/>
    </location>
</feature>
<evidence type="ECO:0000313" key="5">
    <source>
        <dbReference type="Proteomes" id="UP000254626"/>
    </source>
</evidence>
<dbReference type="AlphaFoldDB" id="A0AAX2LT91"/>
<sequence>MVRRLSIIWLLLFSLHAVAADLTIKVGEQASQTLSLDQLQTVLPVNAFTTKLPWLPEPHTYTGFTITDLLDYLKISHATSVSLIALNDYVAKIEMADLRQYQPIVAYFMDGKPMRVRDKGPFWLVYDLTTHPEIDEPMHYTLMVWQIKEIQIHTR</sequence>
<evidence type="ECO:0000313" key="2">
    <source>
        <dbReference type="EMBL" id="AMF93212.1"/>
    </source>
</evidence>
<dbReference type="SUPFAM" id="SSF56524">
    <property type="entry name" value="Oxidoreductase molybdopterin-binding domain"/>
    <property type="match status" value="1"/>
</dbReference>
<evidence type="ECO:0000313" key="3">
    <source>
        <dbReference type="EMBL" id="SUQ26591.1"/>
    </source>
</evidence>
<accession>A0AAX2LT91</accession>
<dbReference type="Proteomes" id="UP000057088">
    <property type="component" value="Chromosome 1"/>
</dbReference>
<dbReference type="GeneID" id="29383122"/>
<reference evidence="4" key="1">
    <citation type="submission" date="2015-12" db="EMBL/GenBank/DDBJ databases">
        <title>FDA dAtabase for Regulatory Grade micrObial Sequences (FDA-ARGOS): Supporting development and validation of Infectious Disease Dx tests.</title>
        <authorList>
            <person name="Hoffmann M."/>
            <person name="Allard M."/>
            <person name="Evans P."/>
            <person name="Brown E."/>
            <person name="Tallon L.J."/>
            <person name="Sadzewicz L."/>
            <person name="Sengamalay N."/>
            <person name="Ott S."/>
            <person name="Godinez A."/>
            <person name="Nagaraj S."/>
            <person name="Vyas G."/>
            <person name="Aluvathingal J."/>
            <person name="Nadendla S."/>
            <person name="Geyer C."/>
            <person name="Sichtig H."/>
        </authorList>
    </citation>
    <scope>NUCLEOTIDE SEQUENCE [LARGE SCALE GENOMIC DNA]</scope>
    <source>
        <strain evidence="4">ATCC 33809</strain>
    </source>
</reference>
<evidence type="ECO:0000313" key="4">
    <source>
        <dbReference type="Proteomes" id="UP000057088"/>
    </source>
</evidence>